<evidence type="ECO:0000313" key="2">
    <source>
        <dbReference type="EMBL" id="MCT7661832.1"/>
    </source>
</evidence>
<proteinExistence type="predicted"/>
<keyword evidence="1" id="KW-0732">Signal</keyword>
<gene>
    <name evidence="2" type="ORF">N4S67_25885</name>
</gene>
<sequence length="180" mass="18179">MFKQTDRGVGRVLMIAAACFALTACGAGSGGDSVAVSRPAGTAVASDASGTATEIDACALVSAEDIATMLGVHVEGKSTTSDPRLPGCIWENPSSYESISVEIGSSNTAVNNTLPPPEPGFPELGTPGPDGMRFLGNGVVEFVAGSRLNMVQVAVLSMAGDEADTAAVELARKIGPQIPQ</sequence>
<accession>A0ABT2MHT6</accession>
<dbReference type="Proteomes" id="UP001206639">
    <property type="component" value="Unassembled WGS sequence"/>
</dbReference>
<reference evidence="3" key="1">
    <citation type="submission" date="2023-07" db="EMBL/GenBank/DDBJ databases">
        <authorList>
            <person name="Deng Y."/>
            <person name="Zhang Y.-Q."/>
        </authorList>
    </citation>
    <scope>NUCLEOTIDE SEQUENCE [LARGE SCALE GENOMIC DNA]</scope>
    <source>
        <strain evidence="3">CPCC 205710</strain>
    </source>
</reference>
<evidence type="ECO:0000256" key="1">
    <source>
        <dbReference type="SAM" id="SignalP"/>
    </source>
</evidence>
<feature type="signal peptide" evidence="1">
    <location>
        <begin position="1"/>
        <end position="26"/>
    </location>
</feature>
<name>A0ABT2MHT6_9MYCO</name>
<comment type="caution">
    <text evidence="2">The sequence shown here is derived from an EMBL/GenBank/DDBJ whole genome shotgun (WGS) entry which is preliminary data.</text>
</comment>
<dbReference type="PROSITE" id="PS51257">
    <property type="entry name" value="PROKAR_LIPOPROTEIN"/>
    <property type="match status" value="1"/>
</dbReference>
<dbReference type="RefSeq" id="WP_260995909.1">
    <property type="nucleotide sequence ID" value="NZ_JAODWD010000007.1"/>
</dbReference>
<evidence type="ECO:0000313" key="3">
    <source>
        <dbReference type="Proteomes" id="UP001206639"/>
    </source>
</evidence>
<feature type="chain" id="PRO_5046512972" evidence="1">
    <location>
        <begin position="27"/>
        <end position="180"/>
    </location>
</feature>
<keyword evidence="3" id="KW-1185">Reference proteome</keyword>
<protein>
    <submittedName>
        <fullName evidence="2">DUF3558 domain-containing protein</fullName>
    </submittedName>
</protein>
<dbReference type="EMBL" id="JAODWD010000007">
    <property type="protein sequence ID" value="MCT7661832.1"/>
    <property type="molecule type" value="Genomic_DNA"/>
</dbReference>
<organism evidence="2 3">
    <name type="scientific">Mycobacterium deserti</name>
    <dbReference type="NCBI Taxonomy" id="2978347"/>
    <lineage>
        <taxon>Bacteria</taxon>
        <taxon>Bacillati</taxon>
        <taxon>Actinomycetota</taxon>
        <taxon>Actinomycetes</taxon>
        <taxon>Mycobacteriales</taxon>
        <taxon>Mycobacteriaceae</taxon>
        <taxon>Mycobacterium</taxon>
    </lineage>
</organism>